<protein>
    <submittedName>
        <fullName evidence="2">VIER F-box protein 2</fullName>
    </submittedName>
</protein>
<proteinExistence type="predicted"/>
<dbReference type="CDD" id="cd22159">
    <property type="entry name" value="F-box_AtTIR1-like"/>
    <property type="match status" value="1"/>
</dbReference>
<dbReference type="InterPro" id="IPR041567">
    <property type="entry name" value="COI1_F-box"/>
</dbReference>
<dbReference type="Pfam" id="PF18511">
    <property type="entry name" value="F-box_5"/>
    <property type="match status" value="1"/>
</dbReference>
<evidence type="ECO:0000313" key="3">
    <source>
        <dbReference type="Proteomes" id="UP000245207"/>
    </source>
</evidence>
<dbReference type="InterPro" id="IPR032675">
    <property type="entry name" value="LRR_dom_sf"/>
</dbReference>
<dbReference type="Gene3D" id="3.80.10.10">
    <property type="entry name" value="Ribonuclease Inhibitor"/>
    <property type="match status" value="1"/>
</dbReference>
<dbReference type="Proteomes" id="UP000245207">
    <property type="component" value="Unassembled WGS sequence"/>
</dbReference>
<dbReference type="SUPFAM" id="SSF52047">
    <property type="entry name" value="RNI-like"/>
    <property type="match status" value="1"/>
</dbReference>
<organism evidence="2 3">
    <name type="scientific">Artemisia annua</name>
    <name type="common">Sweet wormwood</name>
    <dbReference type="NCBI Taxonomy" id="35608"/>
    <lineage>
        <taxon>Eukaryota</taxon>
        <taxon>Viridiplantae</taxon>
        <taxon>Streptophyta</taxon>
        <taxon>Embryophyta</taxon>
        <taxon>Tracheophyta</taxon>
        <taxon>Spermatophyta</taxon>
        <taxon>Magnoliopsida</taxon>
        <taxon>eudicotyledons</taxon>
        <taxon>Gunneridae</taxon>
        <taxon>Pentapetalae</taxon>
        <taxon>asterids</taxon>
        <taxon>campanulids</taxon>
        <taxon>Asterales</taxon>
        <taxon>Asteraceae</taxon>
        <taxon>Asteroideae</taxon>
        <taxon>Anthemideae</taxon>
        <taxon>Artemisiinae</taxon>
        <taxon>Artemisia</taxon>
    </lineage>
</organism>
<evidence type="ECO:0000313" key="2">
    <source>
        <dbReference type="EMBL" id="PWA66074.1"/>
    </source>
</evidence>
<dbReference type="InterPro" id="IPR057207">
    <property type="entry name" value="FBXL15_LRR"/>
</dbReference>
<dbReference type="GO" id="GO:0019005">
    <property type="term" value="C:SCF ubiquitin ligase complex"/>
    <property type="evidence" value="ECO:0007669"/>
    <property type="project" value="TreeGrafter"/>
</dbReference>
<dbReference type="SUPFAM" id="SSF81383">
    <property type="entry name" value="F-box domain"/>
    <property type="match status" value="1"/>
</dbReference>
<dbReference type="InterPro" id="IPR036047">
    <property type="entry name" value="F-box-like_dom_sf"/>
</dbReference>
<evidence type="ECO:0000259" key="1">
    <source>
        <dbReference type="SMART" id="SM00256"/>
    </source>
</evidence>
<dbReference type="PANTHER" id="PTHR13318">
    <property type="entry name" value="PARTNER OF PAIRED, ISOFORM B-RELATED"/>
    <property type="match status" value="1"/>
</dbReference>
<comment type="caution">
    <text evidence="2">The sequence shown here is derived from an EMBL/GenBank/DDBJ whole genome shotgun (WGS) entry which is preliminary data.</text>
</comment>
<dbReference type="FunFam" id="1.20.1280.50:FF:000023">
    <property type="entry name" value="F-box/LRR-repeat protein 4"/>
    <property type="match status" value="1"/>
</dbReference>
<accession>A0A2U1MY03</accession>
<dbReference type="AlphaFoldDB" id="A0A2U1MY03"/>
<dbReference type="SMART" id="SM00367">
    <property type="entry name" value="LRR_CC"/>
    <property type="match status" value="7"/>
</dbReference>
<sequence length="424" mass="47345">MKKKMGDDHTNSLPDECLALIFNFLTTSKDRNNSSLVSRRWLQIDAQTRTHLTLNAELDLQPFIPSIFTRFNSLTQLVLRNNVKYHCSIEDDDIILITSMFPNLTRLKLCGCDQLTDSGMAAFSKNCTKLKEFSCAFCSFSELGLFELLDNRSQLEVLSVERLGFPEREVLSSPPKLHATKALKVIKLKQVYRERLFIPLISVSKNLKTLKLLDCHDGYWDKALEMIQDDNCLTEVHLDYVYVTDVGVSSLSKCRHLNDLRIVGTDCTNVGLIRVAQNCKGLKKLYVGSGIGDEGLIAVGRHNVNLEELILFSVDATCDSLRVIATNCQKLVRLELCMNHTITDNDIMCIADNCVALKILSLAGCDVSNKGIEAFALGSPNLAEITVTNCKKVTREAIDRLRASRESLVIKMGSSKTSAINIDN</sequence>
<dbReference type="STRING" id="35608.A0A2U1MY03"/>
<dbReference type="Gene3D" id="1.20.1280.50">
    <property type="match status" value="1"/>
</dbReference>
<dbReference type="InterPro" id="IPR006553">
    <property type="entry name" value="Leu-rich_rpt_Cys-con_subtyp"/>
</dbReference>
<feature type="domain" description="F-box" evidence="1">
    <location>
        <begin position="13"/>
        <end position="54"/>
    </location>
</feature>
<dbReference type="OrthoDB" id="423607at2759"/>
<gene>
    <name evidence="2" type="ORF">CTI12_AA330470</name>
</gene>
<name>A0A2U1MY03_ARTAN</name>
<dbReference type="Pfam" id="PF25372">
    <property type="entry name" value="DUF7885"/>
    <property type="match status" value="1"/>
</dbReference>
<dbReference type="EMBL" id="PKPP01004106">
    <property type="protein sequence ID" value="PWA66074.1"/>
    <property type="molecule type" value="Genomic_DNA"/>
</dbReference>
<dbReference type="PANTHER" id="PTHR13318:SF92">
    <property type="entry name" value="F-BOX_LRR-REPEAT PROTEIN 8-RELATED"/>
    <property type="match status" value="1"/>
</dbReference>
<dbReference type="GO" id="GO:0031146">
    <property type="term" value="P:SCF-dependent proteasomal ubiquitin-dependent protein catabolic process"/>
    <property type="evidence" value="ECO:0007669"/>
    <property type="project" value="TreeGrafter"/>
</dbReference>
<reference evidence="2 3" key="1">
    <citation type="journal article" date="2018" name="Mol. Plant">
        <title>The genome of Artemisia annua provides insight into the evolution of Asteraceae family and artemisinin biosynthesis.</title>
        <authorList>
            <person name="Shen Q."/>
            <person name="Zhang L."/>
            <person name="Liao Z."/>
            <person name="Wang S."/>
            <person name="Yan T."/>
            <person name="Shi P."/>
            <person name="Liu M."/>
            <person name="Fu X."/>
            <person name="Pan Q."/>
            <person name="Wang Y."/>
            <person name="Lv Z."/>
            <person name="Lu X."/>
            <person name="Zhang F."/>
            <person name="Jiang W."/>
            <person name="Ma Y."/>
            <person name="Chen M."/>
            <person name="Hao X."/>
            <person name="Li L."/>
            <person name="Tang Y."/>
            <person name="Lv G."/>
            <person name="Zhou Y."/>
            <person name="Sun X."/>
            <person name="Brodelius P.E."/>
            <person name="Rose J.K.C."/>
            <person name="Tang K."/>
        </authorList>
    </citation>
    <scope>NUCLEOTIDE SEQUENCE [LARGE SCALE GENOMIC DNA]</scope>
    <source>
        <strain evidence="3">cv. Huhao1</strain>
        <tissue evidence="2">Leaf</tissue>
    </source>
</reference>
<dbReference type="InterPro" id="IPR001810">
    <property type="entry name" value="F-box_dom"/>
</dbReference>
<keyword evidence="3" id="KW-1185">Reference proteome</keyword>
<dbReference type="SMART" id="SM00256">
    <property type="entry name" value="FBOX"/>
    <property type="match status" value="1"/>
</dbReference>